<dbReference type="STRING" id="7217.A0A0P8Y1X6"/>
<reference evidence="1 2" key="1">
    <citation type="journal article" date="2007" name="Nature">
        <title>Evolution of genes and genomes on the Drosophila phylogeny.</title>
        <authorList>
            <consortium name="Drosophila 12 Genomes Consortium"/>
            <person name="Clark A.G."/>
            <person name="Eisen M.B."/>
            <person name="Smith D.R."/>
            <person name="Bergman C.M."/>
            <person name="Oliver B."/>
            <person name="Markow T.A."/>
            <person name="Kaufman T.C."/>
            <person name="Kellis M."/>
            <person name="Gelbart W."/>
            <person name="Iyer V.N."/>
            <person name="Pollard D.A."/>
            <person name="Sackton T.B."/>
            <person name="Larracuente A.M."/>
            <person name="Singh N.D."/>
            <person name="Abad J.P."/>
            <person name="Abt D.N."/>
            <person name="Adryan B."/>
            <person name="Aguade M."/>
            <person name="Akashi H."/>
            <person name="Anderson W.W."/>
            <person name="Aquadro C.F."/>
            <person name="Ardell D.H."/>
            <person name="Arguello R."/>
            <person name="Artieri C.G."/>
            <person name="Barbash D.A."/>
            <person name="Barker D."/>
            <person name="Barsanti P."/>
            <person name="Batterham P."/>
            <person name="Batzoglou S."/>
            <person name="Begun D."/>
            <person name="Bhutkar A."/>
            <person name="Blanco E."/>
            <person name="Bosak S.A."/>
            <person name="Bradley R.K."/>
            <person name="Brand A.D."/>
            <person name="Brent M.R."/>
            <person name="Brooks A.N."/>
            <person name="Brown R.H."/>
            <person name="Butlin R.K."/>
            <person name="Caggese C."/>
            <person name="Calvi B.R."/>
            <person name="Bernardo de Carvalho A."/>
            <person name="Caspi A."/>
            <person name="Castrezana S."/>
            <person name="Celniker S.E."/>
            <person name="Chang J.L."/>
            <person name="Chapple C."/>
            <person name="Chatterji S."/>
            <person name="Chinwalla A."/>
            <person name="Civetta A."/>
            <person name="Clifton S.W."/>
            <person name="Comeron J.M."/>
            <person name="Costello J.C."/>
            <person name="Coyne J.A."/>
            <person name="Daub J."/>
            <person name="David R.G."/>
            <person name="Delcher A.L."/>
            <person name="Delehaunty K."/>
            <person name="Do C.B."/>
            <person name="Ebling H."/>
            <person name="Edwards K."/>
            <person name="Eickbush T."/>
            <person name="Evans J.D."/>
            <person name="Filipski A."/>
            <person name="Findeiss S."/>
            <person name="Freyhult E."/>
            <person name="Fulton L."/>
            <person name="Fulton R."/>
            <person name="Garcia A.C."/>
            <person name="Gardiner A."/>
            <person name="Garfield D.A."/>
            <person name="Garvin B.E."/>
            <person name="Gibson G."/>
            <person name="Gilbert D."/>
            <person name="Gnerre S."/>
            <person name="Godfrey J."/>
            <person name="Good R."/>
            <person name="Gotea V."/>
            <person name="Gravely B."/>
            <person name="Greenberg A.J."/>
            <person name="Griffiths-Jones S."/>
            <person name="Gross S."/>
            <person name="Guigo R."/>
            <person name="Gustafson E.A."/>
            <person name="Haerty W."/>
            <person name="Hahn M.W."/>
            <person name="Halligan D.L."/>
            <person name="Halpern A.L."/>
            <person name="Halter G.M."/>
            <person name="Han M.V."/>
            <person name="Heger A."/>
            <person name="Hillier L."/>
            <person name="Hinrichs A.S."/>
            <person name="Holmes I."/>
            <person name="Hoskins R.A."/>
            <person name="Hubisz M.J."/>
            <person name="Hultmark D."/>
            <person name="Huntley M.A."/>
            <person name="Jaffe D.B."/>
            <person name="Jagadeeshan S."/>
            <person name="Jeck W.R."/>
            <person name="Johnson J."/>
            <person name="Jones C.D."/>
            <person name="Jordan W.C."/>
            <person name="Karpen G.H."/>
            <person name="Kataoka E."/>
            <person name="Keightley P.D."/>
            <person name="Kheradpour P."/>
            <person name="Kirkness E.F."/>
            <person name="Koerich L.B."/>
            <person name="Kristiansen K."/>
            <person name="Kudrna D."/>
            <person name="Kulathinal R.J."/>
            <person name="Kumar S."/>
            <person name="Kwok R."/>
            <person name="Lander E."/>
            <person name="Langley C.H."/>
            <person name="Lapoint R."/>
            <person name="Lazzaro B.P."/>
            <person name="Lee S.J."/>
            <person name="Levesque L."/>
            <person name="Li R."/>
            <person name="Lin C.F."/>
            <person name="Lin M.F."/>
            <person name="Lindblad-Toh K."/>
            <person name="Llopart A."/>
            <person name="Long M."/>
            <person name="Low L."/>
            <person name="Lozovsky E."/>
            <person name="Lu J."/>
            <person name="Luo M."/>
            <person name="Machado C.A."/>
            <person name="Makalowski W."/>
            <person name="Marzo M."/>
            <person name="Matsuda M."/>
            <person name="Matzkin L."/>
            <person name="McAllister B."/>
            <person name="McBride C.S."/>
            <person name="McKernan B."/>
            <person name="McKernan K."/>
            <person name="Mendez-Lago M."/>
            <person name="Minx P."/>
            <person name="Mollenhauer M.U."/>
            <person name="Montooth K."/>
            <person name="Mount S.M."/>
            <person name="Mu X."/>
            <person name="Myers E."/>
            <person name="Negre B."/>
            <person name="Newfeld S."/>
            <person name="Nielsen R."/>
            <person name="Noor M.A."/>
            <person name="O'Grady P."/>
            <person name="Pachter L."/>
            <person name="Papaceit M."/>
            <person name="Parisi M.J."/>
            <person name="Parisi M."/>
            <person name="Parts L."/>
            <person name="Pedersen J.S."/>
            <person name="Pesole G."/>
            <person name="Phillippy A.M."/>
            <person name="Ponting C.P."/>
            <person name="Pop M."/>
            <person name="Porcelli D."/>
            <person name="Powell J.R."/>
            <person name="Prohaska S."/>
            <person name="Pruitt K."/>
            <person name="Puig M."/>
            <person name="Quesneville H."/>
            <person name="Ram K.R."/>
            <person name="Rand D."/>
            <person name="Rasmussen M.D."/>
            <person name="Reed L.K."/>
            <person name="Reenan R."/>
            <person name="Reily A."/>
            <person name="Remington K.A."/>
            <person name="Rieger T.T."/>
            <person name="Ritchie M.G."/>
            <person name="Robin C."/>
            <person name="Rogers Y.H."/>
            <person name="Rohde C."/>
            <person name="Rozas J."/>
            <person name="Rubenfield M.J."/>
            <person name="Ruiz A."/>
            <person name="Russo S."/>
            <person name="Salzberg S.L."/>
            <person name="Sanchez-Gracia A."/>
            <person name="Saranga D.J."/>
            <person name="Sato H."/>
            <person name="Schaeffer S.W."/>
            <person name="Schatz M.C."/>
            <person name="Schlenke T."/>
            <person name="Schwartz R."/>
            <person name="Segarra C."/>
            <person name="Singh R.S."/>
            <person name="Sirot L."/>
            <person name="Sirota M."/>
            <person name="Sisneros N.B."/>
            <person name="Smith C.D."/>
            <person name="Smith T.F."/>
            <person name="Spieth J."/>
            <person name="Stage D.E."/>
            <person name="Stark A."/>
            <person name="Stephan W."/>
            <person name="Strausberg R.L."/>
            <person name="Strempel S."/>
            <person name="Sturgill D."/>
            <person name="Sutton G."/>
            <person name="Sutton G.G."/>
            <person name="Tao W."/>
            <person name="Teichmann S."/>
            <person name="Tobari Y.N."/>
            <person name="Tomimura Y."/>
            <person name="Tsolas J.M."/>
            <person name="Valente V.L."/>
            <person name="Venter E."/>
            <person name="Venter J.C."/>
            <person name="Vicario S."/>
            <person name="Vieira F.G."/>
            <person name="Vilella A.J."/>
            <person name="Villasante A."/>
            <person name="Walenz B."/>
            <person name="Wang J."/>
            <person name="Wasserman M."/>
            <person name="Watts T."/>
            <person name="Wilson D."/>
            <person name="Wilson R.K."/>
            <person name="Wing R.A."/>
            <person name="Wolfner M.F."/>
            <person name="Wong A."/>
            <person name="Wong G.K."/>
            <person name="Wu C.I."/>
            <person name="Wu G."/>
            <person name="Yamamoto D."/>
            <person name="Yang H.P."/>
            <person name="Yang S.P."/>
            <person name="Yorke J.A."/>
            <person name="Yoshida K."/>
            <person name="Zdobnov E."/>
            <person name="Zhang P."/>
            <person name="Zhang Y."/>
            <person name="Zimin A.V."/>
            <person name="Baldwin J."/>
            <person name="Abdouelleil A."/>
            <person name="Abdulkadir J."/>
            <person name="Abebe A."/>
            <person name="Abera B."/>
            <person name="Abreu J."/>
            <person name="Acer S.C."/>
            <person name="Aftuck L."/>
            <person name="Alexander A."/>
            <person name="An P."/>
            <person name="Anderson E."/>
            <person name="Anderson S."/>
            <person name="Arachi H."/>
            <person name="Azer M."/>
            <person name="Bachantsang P."/>
            <person name="Barry A."/>
            <person name="Bayul T."/>
            <person name="Berlin A."/>
            <person name="Bessette D."/>
            <person name="Bloom T."/>
            <person name="Blye J."/>
            <person name="Boguslavskiy L."/>
            <person name="Bonnet C."/>
            <person name="Boukhgalter B."/>
            <person name="Bourzgui I."/>
            <person name="Brown A."/>
            <person name="Cahill P."/>
            <person name="Channer S."/>
            <person name="Cheshatsang Y."/>
            <person name="Chuda L."/>
            <person name="Citroen M."/>
            <person name="Collymore A."/>
            <person name="Cooke P."/>
            <person name="Costello M."/>
            <person name="D'Aco K."/>
            <person name="Daza R."/>
            <person name="De Haan G."/>
            <person name="DeGray S."/>
            <person name="DeMaso C."/>
            <person name="Dhargay N."/>
            <person name="Dooley K."/>
            <person name="Dooley E."/>
            <person name="Doricent M."/>
            <person name="Dorje P."/>
            <person name="Dorjee K."/>
            <person name="Dupes A."/>
            <person name="Elong R."/>
            <person name="Falk J."/>
            <person name="Farina A."/>
            <person name="Faro S."/>
            <person name="Ferguson D."/>
            <person name="Fisher S."/>
            <person name="Foley C.D."/>
            <person name="Franke A."/>
            <person name="Friedrich D."/>
            <person name="Gadbois L."/>
            <person name="Gearin G."/>
            <person name="Gearin C.R."/>
            <person name="Giannoukos G."/>
            <person name="Goode T."/>
            <person name="Graham J."/>
            <person name="Grandbois E."/>
            <person name="Grewal S."/>
            <person name="Gyaltsen K."/>
            <person name="Hafez N."/>
            <person name="Hagos B."/>
            <person name="Hall J."/>
            <person name="Henson C."/>
            <person name="Hollinger A."/>
            <person name="Honan T."/>
            <person name="Huard M.D."/>
            <person name="Hughes L."/>
            <person name="Hurhula B."/>
            <person name="Husby M.E."/>
            <person name="Kamat A."/>
            <person name="Kanga B."/>
            <person name="Kashin S."/>
            <person name="Khazanovich D."/>
            <person name="Kisner P."/>
            <person name="Lance K."/>
            <person name="Lara M."/>
            <person name="Lee W."/>
            <person name="Lennon N."/>
            <person name="Letendre F."/>
            <person name="LeVine R."/>
            <person name="Lipovsky A."/>
            <person name="Liu X."/>
            <person name="Liu J."/>
            <person name="Liu S."/>
            <person name="Lokyitsang T."/>
            <person name="Lokyitsang Y."/>
            <person name="Lubonja R."/>
            <person name="Lui A."/>
            <person name="MacDonald P."/>
            <person name="Magnisalis V."/>
            <person name="Maru K."/>
            <person name="Matthews C."/>
            <person name="McCusker W."/>
            <person name="McDonough S."/>
            <person name="Mehta T."/>
            <person name="Meldrim J."/>
            <person name="Meneus L."/>
            <person name="Mihai O."/>
            <person name="Mihalev A."/>
            <person name="Mihova T."/>
            <person name="Mittelman R."/>
            <person name="Mlenga V."/>
            <person name="Montmayeur A."/>
            <person name="Mulrain L."/>
            <person name="Navidi A."/>
            <person name="Naylor J."/>
            <person name="Negash T."/>
            <person name="Nguyen T."/>
            <person name="Nguyen N."/>
            <person name="Nicol R."/>
            <person name="Norbu C."/>
            <person name="Norbu N."/>
            <person name="Novod N."/>
            <person name="O'Neill B."/>
            <person name="Osman S."/>
            <person name="Markiewicz E."/>
            <person name="Oyono O.L."/>
            <person name="Patti C."/>
            <person name="Phunkhang P."/>
            <person name="Pierre F."/>
            <person name="Priest M."/>
            <person name="Raghuraman S."/>
            <person name="Rege F."/>
            <person name="Reyes R."/>
            <person name="Rise C."/>
            <person name="Rogov P."/>
            <person name="Ross K."/>
            <person name="Ryan E."/>
            <person name="Settipalli S."/>
            <person name="Shea T."/>
            <person name="Sherpa N."/>
            <person name="Shi L."/>
            <person name="Shih D."/>
            <person name="Sparrow T."/>
            <person name="Spaulding J."/>
            <person name="Stalker J."/>
            <person name="Stange-Thomann N."/>
            <person name="Stavropoulos S."/>
            <person name="Stone C."/>
            <person name="Strader C."/>
            <person name="Tesfaye S."/>
            <person name="Thomson T."/>
            <person name="Thoulutsang Y."/>
            <person name="Thoulutsang D."/>
            <person name="Topham K."/>
            <person name="Topping I."/>
            <person name="Tsamla T."/>
            <person name="Vassiliev H."/>
            <person name="Vo A."/>
            <person name="Wangchuk T."/>
            <person name="Wangdi T."/>
            <person name="Weiand M."/>
            <person name="Wilkinson J."/>
            <person name="Wilson A."/>
            <person name="Yadav S."/>
            <person name="Young G."/>
            <person name="Yu Q."/>
            <person name="Zembek L."/>
            <person name="Zhong D."/>
            <person name="Zimmer A."/>
            <person name="Zwirko Z."/>
            <person name="Jaffe D.B."/>
            <person name="Alvarez P."/>
            <person name="Brockman W."/>
            <person name="Butler J."/>
            <person name="Chin C."/>
            <person name="Gnerre S."/>
            <person name="Grabherr M."/>
            <person name="Kleber M."/>
            <person name="Mauceli E."/>
            <person name="MacCallum I."/>
        </authorList>
    </citation>
    <scope>NUCLEOTIDE SEQUENCE [LARGE SCALE GENOMIC DNA]</scope>
    <source>
        <strain evidence="2">Tucson 14024-0371.13</strain>
    </source>
</reference>
<organism evidence="1 2">
    <name type="scientific">Drosophila ananassae</name>
    <name type="common">Fruit fly</name>
    <dbReference type="NCBI Taxonomy" id="7217"/>
    <lineage>
        <taxon>Eukaryota</taxon>
        <taxon>Metazoa</taxon>
        <taxon>Ecdysozoa</taxon>
        <taxon>Arthropoda</taxon>
        <taxon>Hexapoda</taxon>
        <taxon>Insecta</taxon>
        <taxon>Pterygota</taxon>
        <taxon>Neoptera</taxon>
        <taxon>Endopterygota</taxon>
        <taxon>Diptera</taxon>
        <taxon>Brachycera</taxon>
        <taxon>Muscomorpha</taxon>
        <taxon>Ephydroidea</taxon>
        <taxon>Drosophilidae</taxon>
        <taxon>Drosophila</taxon>
        <taxon>Sophophora</taxon>
    </lineage>
</organism>
<evidence type="ECO:0000313" key="1">
    <source>
        <dbReference type="EMBL" id="KPU80778.1"/>
    </source>
</evidence>
<evidence type="ECO:0000313" key="2">
    <source>
        <dbReference type="Proteomes" id="UP000007801"/>
    </source>
</evidence>
<gene>
    <name evidence="1" type="primary">Dana\GF26538</name>
    <name evidence="1" type="ORF">GF26538</name>
</gene>
<proteinExistence type="predicted"/>
<dbReference type="GeneID" id="26513947"/>
<dbReference type="InParanoid" id="A0A0P8Y1X6"/>
<dbReference type="EMBL" id="CH902617">
    <property type="protein sequence ID" value="KPU80778.1"/>
    <property type="molecule type" value="Genomic_DNA"/>
</dbReference>
<dbReference type="Proteomes" id="UP000007801">
    <property type="component" value="Unassembled WGS sequence"/>
</dbReference>
<name>A0A0P8Y1X6_DROAN</name>
<sequence>MKPSSLTARIRQIWILSSWLRQEAAAAAAMLVVRRHQVQLKDEESERRATAEEAECNHSLGVDSQGRLRAVRMLDDYIVPFECAL</sequence>
<protein>
    <submittedName>
        <fullName evidence="1">Uncharacterized protein</fullName>
    </submittedName>
</protein>
<keyword evidence="2" id="KW-1185">Reference proteome</keyword>
<dbReference type="AlphaFoldDB" id="A0A0P8Y1X6"/>
<accession>A0A0P8Y1X6</accession>
<dbReference type="OrthoDB" id="7858866at2759"/>
<dbReference type="KEGG" id="dan:26513947"/>